<evidence type="ECO:0000313" key="1">
    <source>
        <dbReference type="EMBL" id="VFU11211.1"/>
    </source>
</evidence>
<accession>A0A485LTP4</accession>
<gene>
    <name evidence="1" type="ORF">SCFA_100006</name>
</gene>
<dbReference type="SUPFAM" id="SSF48452">
    <property type="entry name" value="TPR-like"/>
    <property type="match status" value="1"/>
</dbReference>
<organism evidence="1">
    <name type="scientific">anaerobic digester metagenome</name>
    <dbReference type="NCBI Taxonomy" id="1263854"/>
    <lineage>
        <taxon>unclassified sequences</taxon>
        <taxon>metagenomes</taxon>
        <taxon>ecological metagenomes</taxon>
    </lineage>
</organism>
<sequence>MRKVLLSAAVLIAMVLPAGVLAQDGLEEARILLEKDHDLDAFQKAIDLCTAAADSQPDSFEANWMAARAYRLYADEVKQRQLSGWEGICRDYGKKGMGYGEKAIALAPEKVEGYFWYGTCVGSYSDGVSILTALKEGLKDKTQTSLEKAYSIDKMYNEAGPILAVGRFWSVLPWPLKDKKKALTFIEEYHSHYPDKPEGLVYLGEAYLDVKEKDKAKAVLEKAAASDETYYSDWAKRLLADM</sequence>
<dbReference type="EMBL" id="CAADRM010000002">
    <property type="protein sequence ID" value="VFU11211.1"/>
    <property type="molecule type" value="Genomic_DNA"/>
</dbReference>
<name>A0A485LTP4_9ZZZZ</name>
<evidence type="ECO:0008006" key="2">
    <source>
        <dbReference type="Google" id="ProtNLM"/>
    </source>
</evidence>
<proteinExistence type="predicted"/>
<dbReference type="Gene3D" id="1.25.40.10">
    <property type="entry name" value="Tetratricopeptide repeat domain"/>
    <property type="match status" value="1"/>
</dbReference>
<dbReference type="AlphaFoldDB" id="A0A485LTP4"/>
<protein>
    <recommendedName>
        <fullName evidence="2">Tetratricopeptide repeat protein</fullName>
    </recommendedName>
</protein>
<reference evidence="1" key="1">
    <citation type="submission" date="2019-03" db="EMBL/GenBank/DDBJ databases">
        <authorList>
            <person name="Hao L."/>
        </authorList>
    </citation>
    <scope>NUCLEOTIDE SEQUENCE</scope>
</reference>
<dbReference type="InterPro" id="IPR011990">
    <property type="entry name" value="TPR-like_helical_dom_sf"/>
</dbReference>